<dbReference type="InParanoid" id="C1FYY8"/>
<feature type="domain" description="PARG catalytic Macro" evidence="1">
    <location>
        <begin position="132"/>
        <end position="238"/>
    </location>
</feature>
<dbReference type="OMA" id="QIMSWRE"/>
<accession>C1FYY8</accession>
<dbReference type="OrthoDB" id="4204487at2759"/>
<sequence length="254" mass="28174">MLSSQIMSWRELVEQLEAISATLVPLLFPEDSLPCLTEESCELIISDTQTAPRIFGFGIRSGSGSMHPKAKRAHLNFHLTYFERLSGARAGTDRGVVNTLPSQLSSPPCPMTATGLAVQSTEVSWLGFHTGHEEVQVDSSPECYPITLITPPLRDDQVLIIQGVEAIVKIKGYGREARLDSVLTANYGSSLGLSQQSKWRNRTIIFKDALQLDQFEINSEEIADLLPGHVDCELFEAFFWRSIPEIYALGLLEH</sequence>
<dbReference type="KEGG" id="pbn:PADG_01014"/>
<dbReference type="eggNOG" id="ENOG502T6JU">
    <property type="taxonomic scope" value="Eukaryota"/>
</dbReference>
<evidence type="ECO:0000313" key="2">
    <source>
        <dbReference type="EMBL" id="EEH44725.2"/>
    </source>
</evidence>
<dbReference type="GO" id="GO:0006282">
    <property type="term" value="P:regulation of DNA repair"/>
    <property type="evidence" value="ECO:0007669"/>
    <property type="project" value="InterPro"/>
</dbReference>
<proteinExistence type="predicted"/>
<dbReference type="RefSeq" id="XP_010756085.1">
    <property type="nucleotide sequence ID" value="XM_010757783.1"/>
</dbReference>
<dbReference type="VEuPathDB" id="FungiDB:PADG_01014"/>
<evidence type="ECO:0000259" key="1">
    <source>
        <dbReference type="Pfam" id="PF05028"/>
    </source>
</evidence>
<protein>
    <recommendedName>
        <fullName evidence="1">PARG catalytic Macro domain-containing protein</fullName>
    </recommendedName>
</protein>
<dbReference type="HOGENOM" id="CLU_1129379_0_0_1"/>
<reference evidence="2 3" key="1">
    <citation type="journal article" date="2011" name="PLoS Genet.">
        <title>Comparative genomic analysis of human fungal pathogens causing paracoccidioidomycosis.</title>
        <authorList>
            <person name="Desjardins C.A."/>
            <person name="Champion M.D."/>
            <person name="Holder J.W."/>
            <person name="Muszewska A."/>
            <person name="Goldberg J."/>
            <person name="Bailao A.M."/>
            <person name="Brigido M.M."/>
            <person name="Ferreira M.E."/>
            <person name="Garcia A.M."/>
            <person name="Grynberg M."/>
            <person name="Gujja S."/>
            <person name="Heiman D.I."/>
            <person name="Henn M.R."/>
            <person name="Kodira C.D."/>
            <person name="Leon-Narvaez H."/>
            <person name="Longo L.V."/>
            <person name="Ma L.J."/>
            <person name="Malavazi I."/>
            <person name="Matsuo A.L."/>
            <person name="Morais F.V."/>
            <person name="Pereira M."/>
            <person name="Rodriguez-Brito S."/>
            <person name="Sakthikumar S."/>
            <person name="Salem-Izacc S.M."/>
            <person name="Sykes S.M."/>
            <person name="Teixeira M.M."/>
            <person name="Vallejo M.C."/>
            <person name="Walter M.E."/>
            <person name="Yandava C."/>
            <person name="Young S."/>
            <person name="Zeng Q."/>
            <person name="Zucker J."/>
            <person name="Felipe M.S."/>
            <person name="Goldman G.H."/>
            <person name="Haas B.J."/>
            <person name="McEwen J.G."/>
            <person name="Nino-Vega G."/>
            <person name="Puccia R."/>
            <person name="San-Blas G."/>
            <person name="Soares C.M."/>
            <person name="Birren B.W."/>
            <person name="Cuomo C.A."/>
        </authorList>
    </citation>
    <scope>NUCLEOTIDE SEQUENCE [LARGE SCALE GENOMIC DNA]</scope>
    <source>
        <strain evidence="2 3">Pb18</strain>
    </source>
</reference>
<dbReference type="GO" id="GO:0004649">
    <property type="term" value="F:poly(ADP-ribose) glycohydrolase activity"/>
    <property type="evidence" value="ECO:0007669"/>
    <property type="project" value="InterPro"/>
</dbReference>
<name>C1FYY8_PARBD</name>
<evidence type="ECO:0000313" key="3">
    <source>
        <dbReference type="Proteomes" id="UP000001628"/>
    </source>
</evidence>
<dbReference type="EMBL" id="KN275957">
    <property type="protein sequence ID" value="EEH44725.2"/>
    <property type="molecule type" value="Genomic_DNA"/>
</dbReference>
<keyword evidence="3" id="KW-1185">Reference proteome</keyword>
<dbReference type="GeneID" id="22580759"/>
<dbReference type="AlphaFoldDB" id="C1FYY8"/>
<dbReference type="InterPro" id="IPR046372">
    <property type="entry name" value="PARG_cat_C"/>
</dbReference>
<dbReference type="STRING" id="502780.C1FYY8"/>
<dbReference type="Pfam" id="PF05028">
    <property type="entry name" value="PARG_cat_C"/>
    <property type="match status" value="1"/>
</dbReference>
<organism evidence="2 3">
    <name type="scientific">Paracoccidioides brasiliensis (strain Pb18)</name>
    <dbReference type="NCBI Taxonomy" id="502780"/>
    <lineage>
        <taxon>Eukaryota</taxon>
        <taxon>Fungi</taxon>
        <taxon>Dikarya</taxon>
        <taxon>Ascomycota</taxon>
        <taxon>Pezizomycotina</taxon>
        <taxon>Eurotiomycetes</taxon>
        <taxon>Eurotiomycetidae</taxon>
        <taxon>Onygenales</taxon>
        <taxon>Ajellomycetaceae</taxon>
        <taxon>Paracoccidioides</taxon>
    </lineage>
</organism>
<gene>
    <name evidence="2" type="ORF">PADG_01014</name>
</gene>
<dbReference type="Proteomes" id="UP000001628">
    <property type="component" value="Unassembled WGS sequence"/>
</dbReference>